<accession>A0ABT3CQ52</accession>
<feature type="transmembrane region" description="Helical" evidence="6">
    <location>
        <begin position="499"/>
        <end position="517"/>
    </location>
</feature>
<keyword evidence="3 6" id="KW-0812">Transmembrane</keyword>
<evidence type="ECO:0000313" key="7">
    <source>
        <dbReference type="EMBL" id="MCV9385590.1"/>
    </source>
</evidence>
<evidence type="ECO:0000313" key="8">
    <source>
        <dbReference type="Proteomes" id="UP001300692"/>
    </source>
</evidence>
<organism evidence="7 8">
    <name type="scientific">Reichenbachiella ulvae</name>
    <dbReference type="NCBI Taxonomy" id="2980104"/>
    <lineage>
        <taxon>Bacteria</taxon>
        <taxon>Pseudomonadati</taxon>
        <taxon>Bacteroidota</taxon>
        <taxon>Cytophagia</taxon>
        <taxon>Cytophagales</taxon>
        <taxon>Reichenbachiellaceae</taxon>
        <taxon>Reichenbachiella</taxon>
    </lineage>
</organism>
<dbReference type="RefSeq" id="WP_264136374.1">
    <property type="nucleotide sequence ID" value="NZ_JAOYOD010000001.1"/>
</dbReference>
<keyword evidence="5 6" id="KW-0472">Membrane</keyword>
<feature type="transmembrane region" description="Helical" evidence="6">
    <location>
        <begin position="99"/>
        <end position="121"/>
    </location>
</feature>
<evidence type="ECO:0000256" key="6">
    <source>
        <dbReference type="SAM" id="Phobius"/>
    </source>
</evidence>
<dbReference type="Pfam" id="PF03739">
    <property type="entry name" value="LptF_LptG"/>
    <property type="match status" value="2"/>
</dbReference>
<evidence type="ECO:0000256" key="2">
    <source>
        <dbReference type="ARBA" id="ARBA00022475"/>
    </source>
</evidence>
<protein>
    <submittedName>
        <fullName evidence="7">LptF/LptG family permease</fullName>
    </submittedName>
</protein>
<evidence type="ECO:0000256" key="1">
    <source>
        <dbReference type="ARBA" id="ARBA00004651"/>
    </source>
</evidence>
<proteinExistence type="predicted"/>
<evidence type="ECO:0000256" key="3">
    <source>
        <dbReference type="ARBA" id="ARBA00022692"/>
    </source>
</evidence>
<gene>
    <name evidence="7" type="ORF">N7U62_02895</name>
</gene>
<reference evidence="7 8" key="1">
    <citation type="submission" date="2022-10" db="EMBL/GenBank/DDBJ databases">
        <title>Comparative genomics and taxonomic characterization of three novel marine species of genus Reichenbachiella exhibiting antioxidant and polysaccharide degradation activities.</title>
        <authorList>
            <person name="Muhammad N."/>
            <person name="Lee Y.-J."/>
            <person name="Ko J."/>
            <person name="Kim S.-G."/>
        </authorList>
    </citation>
    <scope>NUCLEOTIDE SEQUENCE [LARGE SCALE GENOMIC DNA]</scope>
    <source>
        <strain evidence="7 8">ABR2-5</strain>
    </source>
</reference>
<evidence type="ECO:0000256" key="5">
    <source>
        <dbReference type="ARBA" id="ARBA00023136"/>
    </source>
</evidence>
<evidence type="ECO:0000256" key="4">
    <source>
        <dbReference type="ARBA" id="ARBA00022989"/>
    </source>
</evidence>
<name>A0ABT3CQ52_9BACT</name>
<dbReference type="Proteomes" id="UP001300692">
    <property type="component" value="Unassembled WGS sequence"/>
</dbReference>
<feature type="transmembrane region" description="Helical" evidence="6">
    <location>
        <begin position="529"/>
        <end position="549"/>
    </location>
</feature>
<feature type="transmembrane region" description="Helical" evidence="6">
    <location>
        <begin position="472"/>
        <end position="492"/>
    </location>
</feature>
<keyword evidence="2" id="KW-1003">Cell membrane</keyword>
<comment type="subcellular location">
    <subcellularLocation>
        <location evidence="1">Cell membrane</location>
        <topology evidence="1">Multi-pass membrane protein</topology>
    </subcellularLocation>
</comment>
<keyword evidence="4 6" id="KW-1133">Transmembrane helix</keyword>
<feature type="transmembrane region" description="Helical" evidence="6">
    <location>
        <begin position="53"/>
        <end position="78"/>
    </location>
</feature>
<keyword evidence="8" id="KW-1185">Reference proteome</keyword>
<dbReference type="InterPro" id="IPR005495">
    <property type="entry name" value="LptG/LptF_permease"/>
</dbReference>
<feature type="transmembrane region" description="Helical" evidence="6">
    <location>
        <begin position="12"/>
        <end position="33"/>
    </location>
</feature>
<comment type="caution">
    <text evidence="7">The sequence shown here is derived from an EMBL/GenBank/DDBJ whole genome shotgun (WGS) entry which is preliminary data.</text>
</comment>
<dbReference type="EMBL" id="JAOYOD010000001">
    <property type="protein sequence ID" value="MCV9385590.1"/>
    <property type="molecule type" value="Genomic_DNA"/>
</dbReference>
<dbReference type="PANTHER" id="PTHR33529">
    <property type="entry name" value="SLR0882 PROTEIN-RELATED"/>
    <property type="match status" value="1"/>
</dbReference>
<sequence>MKKLDKLILKSFIGPFILTFLVAVFILLIQYMLKYFDDFIGKDLGIGVFGELMMYFSINMVPMALPLAILISSLMTYGKLGEHFELTAIKSAGISLPRVLLPTFVFVIFIAIAAFFINNYLVPHANLRAYSLLYDIKQQKPALDLREGQFYDGIPKYSIKVSKKHKDGVAMSDVVIYDHTNSNGNKKIILADSCRMYTFINDRYLMMELYNGNYYVEEETKESRKNEIPQFIRTNFGRMDIVFSLASFDLDRTDMDLFSGNRYMKSVNELGESIDSMALDQSEVHFKLYSSVGTSYRLIMGGYIPPNERLLEKQIFRDSIRSANQQKDSLKALTTKTPEELDSIVLARRNAVDSGAAPLSKIPSNIKSSVTASLPSRAIENESSIQQTLKFLENKEKKKLKNDSLFLALDQIDTVKAEIDTFFMSADKSKQAYTKALSIARGIKTSFNSSINRTEYFQRAIDSHTVEKYKKYAQSFACIIMFLIGAPLGAIIKRGGLGLPVIVGVIFFIIFYVFTSASDKWAKGGIVDGMIAAWMANAVLLPFGVLFLVQAWKDAKLFDTDFYNVLIERAMRAWKGRGDFWSKFSLKRS</sequence>
<dbReference type="PANTHER" id="PTHR33529:SF6">
    <property type="entry name" value="YJGP_YJGQ FAMILY PERMEASE"/>
    <property type="match status" value="1"/>
</dbReference>